<dbReference type="Proteomes" id="UP000664545">
    <property type="component" value="Unassembled WGS sequence"/>
</dbReference>
<protein>
    <submittedName>
        <fullName evidence="2">Lytic transglycosylase domain-containing protein</fullName>
    </submittedName>
</protein>
<dbReference type="PANTHER" id="PTHR37423">
    <property type="entry name" value="SOLUBLE LYTIC MUREIN TRANSGLYCOSYLASE-RELATED"/>
    <property type="match status" value="1"/>
</dbReference>
<dbReference type="SUPFAM" id="SSF53955">
    <property type="entry name" value="Lysozyme-like"/>
    <property type="match status" value="1"/>
</dbReference>
<dbReference type="AlphaFoldDB" id="A0A939DAT5"/>
<dbReference type="CDD" id="cd00254">
    <property type="entry name" value="LT-like"/>
    <property type="match status" value="1"/>
</dbReference>
<dbReference type="RefSeq" id="WP_206583029.1">
    <property type="nucleotide sequence ID" value="NZ_JAFJZZ010000007.1"/>
</dbReference>
<evidence type="ECO:0000313" key="2">
    <source>
        <dbReference type="EMBL" id="MBN7774187.1"/>
    </source>
</evidence>
<dbReference type="Gene3D" id="1.10.530.10">
    <property type="match status" value="1"/>
</dbReference>
<name>A0A939DAT5_CLOAM</name>
<dbReference type="InterPro" id="IPR008258">
    <property type="entry name" value="Transglycosylase_SLT_dom_1"/>
</dbReference>
<feature type="domain" description="Transglycosylase SLT" evidence="1">
    <location>
        <begin position="73"/>
        <end position="179"/>
    </location>
</feature>
<dbReference type="InterPro" id="IPR023346">
    <property type="entry name" value="Lysozyme-like_dom_sf"/>
</dbReference>
<evidence type="ECO:0000259" key="1">
    <source>
        <dbReference type="Pfam" id="PF01464"/>
    </source>
</evidence>
<dbReference type="Pfam" id="PF01464">
    <property type="entry name" value="SLT"/>
    <property type="match status" value="1"/>
</dbReference>
<dbReference type="EMBL" id="JAFJZZ010000007">
    <property type="protein sequence ID" value="MBN7774187.1"/>
    <property type="molecule type" value="Genomic_DNA"/>
</dbReference>
<accession>A0A939DAT5</accession>
<comment type="caution">
    <text evidence="2">The sequence shown here is derived from an EMBL/GenBank/DDBJ whole genome shotgun (WGS) entry which is preliminary data.</text>
</comment>
<keyword evidence="3" id="KW-1185">Reference proteome</keyword>
<reference evidence="2" key="1">
    <citation type="submission" date="2021-02" db="EMBL/GenBank/DDBJ databases">
        <title>Abyssanaerobacter marinus gen.nov., sp., nov, anaerobic bacterium isolated from the Onnuri vent field of Indian Ocean and suggestion of Mogibacteriaceae fam. nov., and proposal of reclassification of ambiguous this family's genus member.</title>
        <authorList>
            <person name="Kim Y.J."/>
            <person name="Yang J.-A."/>
        </authorList>
    </citation>
    <scope>NUCLEOTIDE SEQUENCE</scope>
    <source>
        <strain evidence="2">DSM 2634</strain>
    </source>
</reference>
<gene>
    <name evidence="2" type="ORF">JYB65_12500</name>
</gene>
<organism evidence="2 3">
    <name type="scientific">Clostridium aminobutyricum</name>
    <dbReference type="NCBI Taxonomy" id="33953"/>
    <lineage>
        <taxon>Bacteria</taxon>
        <taxon>Bacillati</taxon>
        <taxon>Bacillota</taxon>
        <taxon>Clostridia</taxon>
        <taxon>Eubacteriales</taxon>
        <taxon>Clostridiaceae</taxon>
        <taxon>Clostridium</taxon>
    </lineage>
</organism>
<dbReference type="PANTHER" id="PTHR37423:SF2">
    <property type="entry name" value="MEMBRANE-BOUND LYTIC MUREIN TRANSGLYCOSYLASE C"/>
    <property type="match status" value="1"/>
</dbReference>
<sequence>MSIENINQITPLNYLNNKTGTNDTAKTLMNFAQVLNQVASGNQIVKNRMDLAVSGSDVGQTTNAALKTDLEELFTRASEAYNVPADLLKAVAKAESGFNSNAVSRCGAMGVMQLMPATAKALGVTDAYDPEQNIMGGAKYLSQKLQAYDGDITLALASYNAGSGNVAKYGGVPPFPETQNYINKVLGYMGQEIEIPERTDWKSNSLILGDILGENSQTFSEMGAEKAYYMSQLQILQHQLEMQELFASNFKDETKKEESYIEKLSEIQNPSNLLIQA</sequence>
<proteinExistence type="predicted"/>
<evidence type="ECO:0000313" key="3">
    <source>
        <dbReference type="Proteomes" id="UP000664545"/>
    </source>
</evidence>